<keyword evidence="1" id="KW-1133">Transmembrane helix</keyword>
<dbReference type="EMBL" id="FPHP01000022">
    <property type="protein sequence ID" value="SFV75210.1"/>
    <property type="molecule type" value="Genomic_DNA"/>
</dbReference>
<proteinExistence type="predicted"/>
<dbReference type="InterPro" id="IPR012902">
    <property type="entry name" value="N_methyl_site"/>
</dbReference>
<accession>A0A1W1BIS8</accession>
<dbReference type="InterPro" id="IPR045584">
    <property type="entry name" value="Pilin-like"/>
</dbReference>
<evidence type="ECO:0000313" key="3">
    <source>
        <dbReference type="EMBL" id="SFV75210.1"/>
    </source>
</evidence>
<gene>
    <name evidence="3" type="ORF">MNB_SM-3-257</name>
    <name evidence="2" type="ORF">MNB_SM-7-924</name>
</gene>
<dbReference type="AlphaFoldDB" id="A0A1W1BIS8"/>
<feature type="transmembrane region" description="Helical" evidence="1">
    <location>
        <begin position="6"/>
        <end position="26"/>
    </location>
</feature>
<organism evidence="2">
    <name type="scientific">hydrothermal vent metagenome</name>
    <dbReference type="NCBI Taxonomy" id="652676"/>
    <lineage>
        <taxon>unclassified sequences</taxon>
        <taxon>metagenomes</taxon>
        <taxon>ecological metagenomes</taxon>
    </lineage>
</organism>
<name>A0A1W1BIS8_9ZZZZ</name>
<dbReference type="Gene3D" id="3.30.700.10">
    <property type="entry name" value="Glycoprotein, Type 4 Pilin"/>
    <property type="match status" value="1"/>
</dbReference>
<reference evidence="2" key="1">
    <citation type="submission" date="2016-10" db="EMBL/GenBank/DDBJ databases">
        <authorList>
            <person name="de Groot N.N."/>
        </authorList>
    </citation>
    <scope>NUCLEOTIDE SEQUENCE</scope>
</reference>
<evidence type="ECO:0000256" key="1">
    <source>
        <dbReference type="SAM" id="Phobius"/>
    </source>
</evidence>
<evidence type="ECO:0008006" key="4">
    <source>
        <dbReference type="Google" id="ProtNLM"/>
    </source>
</evidence>
<dbReference type="Pfam" id="PF07963">
    <property type="entry name" value="N_methyl"/>
    <property type="match status" value="1"/>
</dbReference>
<protein>
    <recommendedName>
        <fullName evidence="4">Type II secretion envelope pseudopilin protein (PulG,guides folded protein to PulD in outer membrane)</fullName>
    </recommendedName>
</protein>
<dbReference type="NCBIfam" id="TIGR02532">
    <property type="entry name" value="IV_pilin_GFxxxE"/>
    <property type="match status" value="1"/>
</dbReference>
<keyword evidence="1" id="KW-0472">Membrane</keyword>
<evidence type="ECO:0000313" key="2">
    <source>
        <dbReference type="EMBL" id="SFV53464.1"/>
    </source>
</evidence>
<dbReference type="EMBL" id="FPHB01000022">
    <property type="protein sequence ID" value="SFV53464.1"/>
    <property type="molecule type" value="Genomic_DNA"/>
</dbReference>
<keyword evidence="1" id="KW-0812">Transmembrane</keyword>
<dbReference type="SUPFAM" id="SSF54523">
    <property type="entry name" value="Pili subunits"/>
    <property type="match status" value="1"/>
</dbReference>
<sequence length="133" mass="14346">MQRAGFTMIELIFVIVILGILSAVAVPKMMGMSEKADASVCKSYYGTLNRTVGPNLWANMSIDDKNASEAFATTEIEKQIKTPANGKCGSIDDISKAATDGTDFTVDIGGTTYDINATQATKEQAPTWNFHKE</sequence>